<dbReference type="GO" id="GO:0006264">
    <property type="term" value="P:mitochondrial DNA replication"/>
    <property type="evidence" value="ECO:0007669"/>
    <property type="project" value="TreeGrafter"/>
</dbReference>
<organism evidence="4 5">
    <name type="scientific">Turnera subulata</name>
    <dbReference type="NCBI Taxonomy" id="218843"/>
    <lineage>
        <taxon>Eukaryota</taxon>
        <taxon>Viridiplantae</taxon>
        <taxon>Streptophyta</taxon>
        <taxon>Embryophyta</taxon>
        <taxon>Tracheophyta</taxon>
        <taxon>Spermatophyta</taxon>
        <taxon>Magnoliopsida</taxon>
        <taxon>eudicotyledons</taxon>
        <taxon>Gunneridae</taxon>
        <taxon>Pentapetalae</taxon>
        <taxon>rosids</taxon>
        <taxon>fabids</taxon>
        <taxon>Malpighiales</taxon>
        <taxon>Passifloraceae</taxon>
        <taxon>Turnera</taxon>
    </lineage>
</organism>
<dbReference type="PANTHER" id="PTHR10302:SF0">
    <property type="entry name" value="SINGLE-STRANDED DNA-BINDING PROTEIN, MITOCHONDRIAL"/>
    <property type="match status" value="1"/>
</dbReference>
<dbReference type="EMBL" id="JAKUCV010005543">
    <property type="protein sequence ID" value="KAJ4830742.1"/>
    <property type="molecule type" value="Genomic_DNA"/>
</dbReference>
<keyword evidence="1 2" id="KW-0238">DNA-binding</keyword>
<evidence type="ECO:0000313" key="5">
    <source>
        <dbReference type="Proteomes" id="UP001141552"/>
    </source>
</evidence>
<dbReference type="GO" id="GO:0042645">
    <property type="term" value="C:mitochondrial nucleoid"/>
    <property type="evidence" value="ECO:0007669"/>
    <property type="project" value="TreeGrafter"/>
</dbReference>
<evidence type="ECO:0000256" key="1">
    <source>
        <dbReference type="ARBA" id="ARBA00023125"/>
    </source>
</evidence>
<dbReference type="Proteomes" id="UP001141552">
    <property type="component" value="Unassembled WGS sequence"/>
</dbReference>
<protein>
    <submittedName>
        <fullName evidence="4">Uncharacterized protein</fullName>
    </submittedName>
</protein>
<dbReference type="NCBIfam" id="TIGR00621">
    <property type="entry name" value="ssb"/>
    <property type="match status" value="1"/>
</dbReference>
<dbReference type="InterPro" id="IPR011344">
    <property type="entry name" value="ssDNA-bd"/>
</dbReference>
<feature type="region of interest" description="Disordered" evidence="3">
    <location>
        <begin position="1"/>
        <end position="32"/>
    </location>
</feature>
<keyword evidence="5" id="KW-1185">Reference proteome</keyword>
<dbReference type="GO" id="GO:0003697">
    <property type="term" value="F:single-stranded DNA binding"/>
    <property type="evidence" value="ECO:0007669"/>
    <property type="project" value="InterPro"/>
</dbReference>
<evidence type="ECO:0000256" key="2">
    <source>
        <dbReference type="PROSITE-ProRule" id="PRU00252"/>
    </source>
</evidence>
<dbReference type="Gene3D" id="2.40.50.140">
    <property type="entry name" value="Nucleic acid-binding proteins"/>
    <property type="match status" value="1"/>
</dbReference>
<gene>
    <name evidence="4" type="ORF">Tsubulata_014170</name>
</gene>
<reference evidence="4" key="2">
    <citation type="journal article" date="2023" name="Plants (Basel)">
        <title>Annotation of the Turnera subulata (Passifloraceae) Draft Genome Reveals the S-Locus Evolved after the Divergence of Turneroideae from Passifloroideae in a Stepwise Manner.</title>
        <authorList>
            <person name="Henning P.M."/>
            <person name="Roalson E.H."/>
            <person name="Mir W."/>
            <person name="McCubbin A.G."/>
            <person name="Shore J.S."/>
        </authorList>
    </citation>
    <scope>NUCLEOTIDE SEQUENCE</scope>
    <source>
        <strain evidence="4">F60SS</strain>
    </source>
</reference>
<evidence type="ECO:0000256" key="3">
    <source>
        <dbReference type="SAM" id="MobiDB-lite"/>
    </source>
</evidence>
<name>A0A9Q0FG55_9ROSI</name>
<proteinExistence type="predicted"/>
<dbReference type="CDD" id="cd04496">
    <property type="entry name" value="SSB_OBF"/>
    <property type="match status" value="1"/>
</dbReference>
<dbReference type="InterPro" id="IPR012340">
    <property type="entry name" value="NA-bd_OB-fold"/>
</dbReference>
<sequence length="290" mass="32913">MELQRTVVSPSTSSLFFPPPPKTHHPSTKNPVLPFSTRQFRLNLRTSLKCSANYGDNHQYQYQYQAVEYGIPRPPEIPWSKELANTVNLIGNVGNPVEIRNLPSGKSVAWTSIAVRKSDTEATWVKLTFWDILAQVAASHVRVGDQIYVSGRLVADVVEKEEGKPQTYYKVVVQRLNFVEKFVADSNNVASGAGDFRVGAVNGKRPTEEMWQAFFANPTQWWDNRKDKRTPKHPDFKHKDTGEALWVDGWNNPSWVDSQLAILDERMESFHDQESSGRISSITSEDLMGY</sequence>
<feature type="compositionally biased region" description="Low complexity" evidence="3">
    <location>
        <begin position="1"/>
        <end position="16"/>
    </location>
</feature>
<dbReference type="OrthoDB" id="1078367at2759"/>
<dbReference type="InterPro" id="IPR000424">
    <property type="entry name" value="Primosome_PriB/ssb"/>
</dbReference>
<evidence type="ECO:0000313" key="4">
    <source>
        <dbReference type="EMBL" id="KAJ4830742.1"/>
    </source>
</evidence>
<dbReference type="SUPFAM" id="SSF50249">
    <property type="entry name" value="Nucleic acid-binding proteins"/>
    <property type="match status" value="1"/>
</dbReference>
<comment type="caution">
    <text evidence="4">The sequence shown here is derived from an EMBL/GenBank/DDBJ whole genome shotgun (WGS) entry which is preliminary data.</text>
</comment>
<reference evidence="4" key="1">
    <citation type="submission" date="2022-02" db="EMBL/GenBank/DDBJ databases">
        <authorList>
            <person name="Henning P.M."/>
            <person name="McCubbin A.G."/>
            <person name="Shore J.S."/>
        </authorList>
    </citation>
    <scope>NUCLEOTIDE SEQUENCE</scope>
    <source>
        <strain evidence="4">F60SS</strain>
        <tissue evidence="4">Leaves</tissue>
    </source>
</reference>
<dbReference type="PROSITE" id="PS50935">
    <property type="entry name" value="SSB"/>
    <property type="match status" value="1"/>
</dbReference>
<accession>A0A9Q0FG55</accession>
<dbReference type="AlphaFoldDB" id="A0A9Q0FG55"/>
<dbReference type="Pfam" id="PF00436">
    <property type="entry name" value="SSB"/>
    <property type="match status" value="1"/>
</dbReference>
<dbReference type="PANTHER" id="PTHR10302">
    <property type="entry name" value="SINGLE-STRANDED DNA-BINDING PROTEIN"/>
    <property type="match status" value="1"/>
</dbReference>